<dbReference type="RefSeq" id="WP_376859911.1">
    <property type="nucleotide sequence ID" value="NZ_JBHSLA010000002.1"/>
</dbReference>
<evidence type="ECO:0000256" key="1">
    <source>
        <dbReference type="SAM" id="SignalP"/>
    </source>
</evidence>
<dbReference type="EMBL" id="JBHSLA010000002">
    <property type="protein sequence ID" value="MFC5195239.1"/>
    <property type="molecule type" value="Genomic_DNA"/>
</dbReference>
<sequence length="286" mass="32870">MPKRKPSAKLNLLLIVLIALISYSCSDDDVAQTESPRSISKLKLKIYNSNEVERYSTRDYENNRPKTDSFYNNNHELTSYFDMIYEYGMLTDRKGYSANGTLIFNVTISYDNMNRIIQTTNSSNASNIITTDFTYNSDNTISSRQENNSGFLNKTFYINSLGLIHKELNDDGTSEVIYDADNNVIRKTESGVTNYSYDNVNLPPDNFPVNENFMFGDYKNNRIIYNNSINAATYNEASTLRKFGIGYQSGTNVVVIDWVLDSDNYPISKKFYSDGHLQIEYEYLYD</sequence>
<feature type="chain" id="PRO_5045259780" description="YD repeat-containing protein" evidence="1">
    <location>
        <begin position="28"/>
        <end position="286"/>
    </location>
</feature>
<gene>
    <name evidence="2" type="ORF">ACFPH8_07840</name>
</gene>
<dbReference type="PROSITE" id="PS51257">
    <property type="entry name" value="PROKAR_LIPOPROTEIN"/>
    <property type="match status" value="1"/>
</dbReference>
<feature type="signal peptide" evidence="1">
    <location>
        <begin position="1"/>
        <end position="27"/>
    </location>
</feature>
<proteinExistence type="predicted"/>
<evidence type="ECO:0008006" key="4">
    <source>
        <dbReference type="Google" id="ProtNLM"/>
    </source>
</evidence>
<evidence type="ECO:0000313" key="2">
    <source>
        <dbReference type="EMBL" id="MFC5195239.1"/>
    </source>
</evidence>
<dbReference type="Proteomes" id="UP001596162">
    <property type="component" value="Unassembled WGS sequence"/>
</dbReference>
<comment type="caution">
    <text evidence="2">The sequence shown here is derived from an EMBL/GenBank/DDBJ whole genome shotgun (WGS) entry which is preliminary data.</text>
</comment>
<reference evidence="3" key="1">
    <citation type="journal article" date="2019" name="Int. J. Syst. Evol. Microbiol.">
        <title>The Global Catalogue of Microorganisms (GCM) 10K type strain sequencing project: providing services to taxonomists for standard genome sequencing and annotation.</title>
        <authorList>
            <consortium name="The Broad Institute Genomics Platform"/>
            <consortium name="The Broad Institute Genome Sequencing Center for Infectious Disease"/>
            <person name="Wu L."/>
            <person name="Ma J."/>
        </authorList>
    </citation>
    <scope>NUCLEOTIDE SEQUENCE [LARGE SCALE GENOMIC DNA]</scope>
    <source>
        <strain evidence="3">JCM 17978</strain>
    </source>
</reference>
<protein>
    <recommendedName>
        <fullName evidence="4">YD repeat-containing protein</fullName>
    </recommendedName>
</protein>
<name>A0ABW0C7K0_9FLAO</name>
<accession>A0ABW0C7K0</accession>
<evidence type="ECO:0000313" key="3">
    <source>
        <dbReference type="Proteomes" id="UP001596162"/>
    </source>
</evidence>
<organism evidence="2 3">
    <name type="scientific">Bizionia hallyeonensis</name>
    <dbReference type="NCBI Taxonomy" id="1123757"/>
    <lineage>
        <taxon>Bacteria</taxon>
        <taxon>Pseudomonadati</taxon>
        <taxon>Bacteroidota</taxon>
        <taxon>Flavobacteriia</taxon>
        <taxon>Flavobacteriales</taxon>
        <taxon>Flavobacteriaceae</taxon>
        <taxon>Bizionia</taxon>
    </lineage>
</organism>
<keyword evidence="1" id="KW-0732">Signal</keyword>
<keyword evidence="3" id="KW-1185">Reference proteome</keyword>